<keyword evidence="2" id="KW-0677">Repeat</keyword>
<reference evidence="7 8" key="1">
    <citation type="submission" date="2016-11" db="EMBL/GenBank/DDBJ databases">
        <authorList>
            <person name="Jaros S."/>
            <person name="Januszkiewicz K."/>
            <person name="Wedrychowicz H."/>
        </authorList>
    </citation>
    <scope>NUCLEOTIDE SEQUENCE [LARGE SCALE GENOMIC DNA]</scope>
    <source>
        <strain evidence="7 8">DSM 26897</strain>
    </source>
</reference>
<dbReference type="NCBIfam" id="TIGR04183">
    <property type="entry name" value="Por_Secre_tail"/>
    <property type="match status" value="1"/>
</dbReference>
<protein>
    <submittedName>
        <fullName evidence="7">Por secretion system C-terminal sorting domain-containing protein</fullName>
    </submittedName>
</protein>
<evidence type="ECO:0000256" key="1">
    <source>
        <dbReference type="ARBA" id="ARBA00022729"/>
    </source>
</evidence>
<dbReference type="GO" id="GO:0030001">
    <property type="term" value="P:metal ion transport"/>
    <property type="evidence" value="ECO:0007669"/>
    <property type="project" value="TreeGrafter"/>
</dbReference>
<dbReference type="Gene3D" id="2.60.40.2030">
    <property type="match status" value="1"/>
</dbReference>
<dbReference type="Proteomes" id="UP000184368">
    <property type="component" value="Unassembled WGS sequence"/>
</dbReference>
<dbReference type="AlphaFoldDB" id="A0A1M5B2S7"/>
<evidence type="ECO:0000259" key="6">
    <source>
        <dbReference type="SMART" id="SM00237"/>
    </source>
</evidence>
<sequence>MKNIFTLLLFVIATSLHAQPTFYGVSDYAVGRLFRYQAGANSLGTVYKHQVNEVFPTGTLSKGPDGQLYGMTLSGGGARQGAIFRYNTSTGAYTTLYQFDETSGSQPTGVITWGSNGLLYGLTTYGGQYNNGVLFSFDPKSLVYKVLYQFNGTDGANPTGGLTAGSNGKLYGLTQLGGVNEDGVLFSFNTLTGLYKKQADFDEASGAYPEGSLTKGPDGLLYGATAFGGADWWQAGSIFRYNPAKDTLGHLYYFNASDVSGYGAVGSFTFMPDGKLFGATSDGGTNGGGVIFRFDPVRSRYKVLYNLAEQGGVEPAGGLVASGDGKLVGITRRANTNDHGGIFTFDPATLSFTNLYAFAATDGYDHAGALCLGTDGRMYGVAPFGGSTEYGTLFTFNKATKVFSKLKEFDEAPDGMYPVAAPAPHTDGLLYGSTVNGGHYGKGVIYAFNPASQTYQTVFRFSQEHGQYMGAAFTRGTGGKLYGMLSSGGANGSGQIFSFDPAGKVVQVLYNFDYANGAYPEGALLPADGGGMFGVTTAGGTANAGTVFQFDPATLVYTAKASFDGTNGSMPMDGLTRGANNKLYGITQLGGAANLGTLYAFDPAAGSISKLFEFSGSNGANPLRGLVLAANKKLYGTTPSGGKNNLGVLYSFDPASSQFAVLFHFDGPNGAHPSGRLSLGADGKMYGVTREGGVKGKGVVFVLDPATGSVAKTKDFDGSGTANSITSALSEYCSQLTAFYRDQDGDGYGAGSQTLLACSVPPGYAANNTDCNDAVAAIHPGATEICGNGIDDNCNGQVDEQCGSLHLSVVSTMTVKEQDGQAKLVFQLSQPATKEIKLHYRTESGSAKAGLDFASRAGLIKLPKGSSSVTVFIPVYRDQQTEEDENFKVYLFDPKGVTLDQTMVRITIRDKSAQPSGNFAAPGLRPAGIMEEGAPAVTAYPNPSATGFQLVPSFKGSGPVTLTVSDATGKIIEVRRGLPAAQPIRIGAQYHPGMYLVDVVQDGVSVRLKLLKQAQ</sequence>
<feature type="domain" description="Calx-beta" evidence="6">
    <location>
        <begin position="793"/>
        <end position="892"/>
    </location>
</feature>
<dbReference type="EMBL" id="FQUO01000007">
    <property type="protein sequence ID" value="SHF36803.1"/>
    <property type="molecule type" value="Genomic_DNA"/>
</dbReference>
<keyword evidence="8" id="KW-1185">Reference proteome</keyword>
<dbReference type="InterPro" id="IPR051171">
    <property type="entry name" value="CaCA"/>
</dbReference>
<dbReference type="InterPro" id="IPR038081">
    <property type="entry name" value="CalX-like_sf"/>
</dbReference>
<dbReference type="OrthoDB" id="615576at2"/>
<evidence type="ECO:0000313" key="8">
    <source>
        <dbReference type="Proteomes" id="UP000184368"/>
    </source>
</evidence>
<evidence type="ECO:0000313" key="7">
    <source>
        <dbReference type="EMBL" id="SHF36803.1"/>
    </source>
</evidence>
<dbReference type="SUPFAM" id="SSF82171">
    <property type="entry name" value="DPP6 N-terminal domain-like"/>
    <property type="match status" value="1"/>
</dbReference>
<evidence type="ECO:0000256" key="4">
    <source>
        <dbReference type="ARBA" id="ARBA00023065"/>
    </source>
</evidence>
<dbReference type="RefSeq" id="WP_073042866.1">
    <property type="nucleotide sequence ID" value="NZ_FQUO01000007.1"/>
</dbReference>
<dbReference type="InterPro" id="IPR026444">
    <property type="entry name" value="Secre_tail"/>
</dbReference>
<dbReference type="SUPFAM" id="SSF63829">
    <property type="entry name" value="Calcium-dependent phosphotriesterase"/>
    <property type="match status" value="1"/>
</dbReference>
<dbReference type="GO" id="GO:0016020">
    <property type="term" value="C:membrane"/>
    <property type="evidence" value="ECO:0007669"/>
    <property type="project" value="InterPro"/>
</dbReference>
<dbReference type="STRING" id="1302690.BUE76_16540"/>
<accession>A0A1M5B2S7</accession>
<dbReference type="PANTHER" id="PTHR11878:SF65">
    <property type="entry name" value="NA_CA-EXCHANGE PROTEIN, ISOFORM G"/>
    <property type="match status" value="1"/>
</dbReference>
<feature type="signal peptide" evidence="5">
    <location>
        <begin position="1"/>
        <end position="18"/>
    </location>
</feature>
<dbReference type="NCBIfam" id="TIGR03803">
    <property type="entry name" value="Gloeo_Verruco"/>
    <property type="match status" value="13"/>
</dbReference>
<dbReference type="InterPro" id="IPR022519">
    <property type="entry name" value="Gloeo/Verruco_rpt"/>
</dbReference>
<dbReference type="Pfam" id="PF03160">
    <property type="entry name" value="Calx-beta"/>
    <property type="match status" value="1"/>
</dbReference>
<evidence type="ECO:0000256" key="2">
    <source>
        <dbReference type="ARBA" id="ARBA00022737"/>
    </source>
</evidence>
<keyword evidence="3" id="KW-0106">Calcium</keyword>
<proteinExistence type="predicted"/>
<keyword evidence="1 5" id="KW-0732">Signal</keyword>
<evidence type="ECO:0000256" key="5">
    <source>
        <dbReference type="SAM" id="SignalP"/>
    </source>
</evidence>
<keyword evidence="4" id="KW-0406">Ion transport</keyword>
<keyword evidence="4" id="KW-0813">Transport</keyword>
<dbReference type="GO" id="GO:0007154">
    <property type="term" value="P:cell communication"/>
    <property type="evidence" value="ECO:0007669"/>
    <property type="project" value="InterPro"/>
</dbReference>
<gene>
    <name evidence="7" type="ORF">SAMN05444008_107113</name>
</gene>
<dbReference type="InterPro" id="IPR021655">
    <property type="entry name" value="Put_metal-bd"/>
</dbReference>
<evidence type="ECO:0000256" key="3">
    <source>
        <dbReference type="ARBA" id="ARBA00022837"/>
    </source>
</evidence>
<dbReference type="PANTHER" id="PTHR11878">
    <property type="entry name" value="SODIUM/CALCIUM EXCHANGER"/>
    <property type="match status" value="1"/>
</dbReference>
<name>A0A1M5B2S7_9BACT</name>
<feature type="chain" id="PRO_5012002296" evidence="5">
    <location>
        <begin position="19"/>
        <end position="1015"/>
    </location>
</feature>
<organism evidence="7 8">
    <name type="scientific">Cnuella takakiae</name>
    <dbReference type="NCBI Taxonomy" id="1302690"/>
    <lineage>
        <taxon>Bacteria</taxon>
        <taxon>Pseudomonadati</taxon>
        <taxon>Bacteroidota</taxon>
        <taxon>Chitinophagia</taxon>
        <taxon>Chitinophagales</taxon>
        <taxon>Chitinophagaceae</taxon>
        <taxon>Cnuella</taxon>
    </lineage>
</organism>
<dbReference type="Pfam" id="PF11617">
    <property type="entry name" value="Cu-binding_MopE"/>
    <property type="match status" value="1"/>
</dbReference>
<dbReference type="SMART" id="SM00237">
    <property type="entry name" value="Calx_beta"/>
    <property type="match status" value="1"/>
</dbReference>
<dbReference type="InterPro" id="IPR003644">
    <property type="entry name" value="Calx_beta"/>
</dbReference>
<dbReference type="SUPFAM" id="SSF141072">
    <property type="entry name" value="CalX-like"/>
    <property type="match status" value="1"/>
</dbReference>